<sequence>MADYVAQGGLDSRRARARELSASAGKSNRGAPGYSRWVNRPAGRRLAIWAFLLGLTPNQVTIISGLTTLTGIVVLVVAPPTVVTGLVVAFLLALGYALDSADGQLARMRGSGSVTGEWLDHVIDCAKVATLHVAVLLCWYRFYDVPDWALLVPIAFSIQASVYFFTKILSDQLRPPKTAPPEVQQGGEGRPPVLASLLVLPLDYGLLCVTFALLGFHTLFAVAYTALALAGVLLLAAALPKWYRDLARADRARQSV</sequence>
<evidence type="ECO:0000256" key="2">
    <source>
        <dbReference type="RuleBase" id="RU003750"/>
    </source>
</evidence>
<comment type="similarity">
    <text evidence="2">Belongs to the CDP-alcohol phosphatidyltransferase class-I family.</text>
</comment>
<keyword evidence="1 2" id="KW-0808">Transferase</keyword>
<keyword evidence="3" id="KW-1133">Transmembrane helix</keyword>
<name>A0ABP6H565_9MICO</name>
<dbReference type="Pfam" id="PF01066">
    <property type="entry name" value="CDP-OH_P_transf"/>
    <property type="match status" value="1"/>
</dbReference>
<dbReference type="Proteomes" id="UP001501326">
    <property type="component" value="Unassembled WGS sequence"/>
</dbReference>
<proteinExistence type="inferred from homology"/>
<evidence type="ECO:0000313" key="4">
    <source>
        <dbReference type="EMBL" id="GAA2737153.1"/>
    </source>
</evidence>
<comment type="caution">
    <text evidence="4">The sequence shown here is derived from an EMBL/GenBank/DDBJ whole genome shotgun (WGS) entry which is preliminary data.</text>
</comment>
<keyword evidence="3" id="KW-0812">Transmembrane</keyword>
<dbReference type="EMBL" id="BAAARN010000002">
    <property type="protein sequence ID" value="GAA2737153.1"/>
    <property type="molecule type" value="Genomic_DNA"/>
</dbReference>
<dbReference type="InterPro" id="IPR048254">
    <property type="entry name" value="CDP_ALCOHOL_P_TRANSF_CS"/>
</dbReference>
<feature type="transmembrane region" description="Helical" evidence="3">
    <location>
        <begin position="46"/>
        <end position="66"/>
    </location>
</feature>
<keyword evidence="5" id="KW-1185">Reference proteome</keyword>
<dbReference type="RefSeq" id="WP_344193530.1">
    <property type="nucleotide sequence ID" value="NZ_BAAARN010000002.1"/>
</dbReference>
<evidence type="ECO:0000256" key="3">
    <source>
        <dbReference type="SAM" id="Phobius"/>
    </source>
</evidence>
<protein>
    <submittedName>
        <fullName evidence="4">CDP-alcohol phosphatidyltransferase family protein</fullName>
    </submittedName>
</protein>
<accession>A0ABP6H565</accession>
<feature type="transmembrane region" description="Helical" evidence="3">
    <location>
        <begin position="72"/>
        <end position="98"/>
    </location>
</feature>
<evidence type="ECO:0000256" key="1">
    <source>
        <dbReference type="ARBA" id="ARBA00022679"/>
    </source>
</evidence>
<organism evidence="4 5">
    <name type="scientific">Pedococcus aerophilus</name>
    <dbReference type="NCBI Taxonomy" id="436356"/>
    <lineage>
        <taxon>Bacteria</taxon>
        <taxon>Bacillati</taxon>
        <taxon>Actinomycetota</taxon>
        <taxon>Actinomycetes</taxon>
        <taxon>Micrococcales</taxon>
        <taxon>Intrasporangiaceae</taxon>
        <taxon>Pedococcus</taxon>
    </lineage>
</organism>
<dbReference type="InterPro" id="IPR043130">
    <property type="entry name" value="CDP-OH_PTrfase_TM_dom"/>
</dbReference>
<dbReference type="PROSITE" id="PS00379">
    <property type="entry name" value="CDP_ALCOHOL_P_TRANSF"/>
    <property type="match status" value="1"/>
</dbReference>
<keyword evidence="3" id="KW-0472">Membrane</keyword>
<evidence type="ECO:0000313" key="5">
    <source>
        <dbReference type="Proteomes" id="UP001501326"/>
    </source>
</evidence>
<dbReference type="Gene3D" id="1.20.120.1760">
    <property type="match status" value="1"/>
</dbReference>
<feature type="transmembrane region" description="Helical" evidence="3">
    <location>
        <begin position="193"/>
        <end position="216"/>
    </location>
</feature>
<feature type="transmembrane region" description="Helical" evidence="3">
    <location>
        <begin position="222"/>
        <end position="243"/>
    </location>
</feature>
<gene>
    <name evidence="4" type="ORF">GCM10009867_23240</name>
</gene>
<dbReference type="InterPro" id="IPR000462">
    <property type="entry name" value="CDP-OH_P_trans"/>
</dbReference>
<reference evidence="5" key="1">
    <citation type="journal article" date="2019" name="Int. J. Syst. Evol. Microbiol.">
        <title>The Global Catalogue of Microorganisms (GCM) 10K type strain sequencing project: providing services to taxonomists for standard genome sequencing and annotation.</title>
        <authorList>
            <consortium name="The Broad Institute Genomics Platform"/>
            <consortium name="The Broad Institute Genome Sequencing Center for Infectious Disease"/>
            <person name="Wu L."/>
            <person name="Ma J."/>
        </authorList>
    </citation>
    <scope>NUCLEOTIDE SEQUENCE [LARGE SCALE GENOMIC DNA]</scope>
    <source>
        <strain evidence="5">JCM 16378</strain>
    </source>
</reference>